<reference evidence="8 9" key="1">
    <citation type="submission" date="2019-06" db="EMBL/GenBank/DDBJ databases">
        <title>Sequencing the genomes of 1000 actinobacteria strains.</title>
        <authorList>
            <person name="Klenk H.-P."/>
        </authorList>
    </citation>
    <scope>NUCLEOTIDE SEQUENCE [LARGE SCALE GENOMIC DNA]</scope>
    <source>
        <strain evidence="8 9">DSM 4813</strain>
    </source>
</reference>
<comment type="caution">
    <text evidence="8">The sequence shown here is derived from an EMBL/GenBank/DDBJ whole genome shotgun (WGS) entry which is preliminary data.</text>
</comment>
<feature type="transmembrane region" description="Helical" evidence="6">
    <location>
        <begin position="276"/>
        <end position="295"/>
    </location>
</feature>
<evidence type="ECO:0000313" key="8">
    <source>
        <dbReference type="EMBL" id="TQL57513.1"/>
    </source>
</evidence>
<evidence type="ECO:0000256" key="1">
    <source>
        <dbReference type="ARBA" id="ARBA00004651"/>
    </source>
</evidence>
<sequence>MVSNPMDGGHETPAPADENSGRRRRSNPYLSILSRPGAASFSAAAAIARLPMSMIGLAIVLIIERSYGSYAAGGRVSAAYLIAAAAAVPQIARLIDRRGQSRVMRPLVVANGIFVIGLGFAIIAGLPEPVLWLLAAGVGATVGAFGALVRARWTFTLGDSRALHTAFSLESALDEFIFVIGPTLATVLVVQVWPLAGLLVPAVAAVGGGLWFCSQRATEPPVASSRASGGGRAGSVLRNPALIALSAIFLFIGVVFGSVEVTTVAFAKEVGSESMAGVVLGIFALGSMLAGLAYGARHWRSALTTRLLATLVILTAGMSALLLATSLWHVALILLLAGVSIAPTLITGTSIVHTVVGQGQLTEGLAWTSTAMTIGVSGGTAVAGILIDGHGARAGYLLTSAGSCVALVLAALAAAAFARQERRRKDESSVANANGD</sequence>
<dbReference type="Gene3D" id="1.20.1250.20">
    <property type="entry name" value="MFS general substrate transporter like domains"/>
    <property type="match status" value="2"/>
</dbReference>
<evidence type="ECO:0000256" key="5">
    <source>
        <dbReference type="SAM" id="MobiDB-lite"/>
    </source>
</evidence>
<dbReference type="InterPro" id="IPR020846">
    <property type="entry name" value="MFS_dom"/>
</dbReference>
<evidence type="ECO:0000256" key="2">
    <source>
        <dbReference type="ARBA" id="ARBA00022692"/>
    </source>
</evidence>
<dbReference type="SUPFAM" id="SSF103473">
    <property type="entry name" value="MFS general substrate transporter"/>
    <property type="match status" value="1"/>
</dbReference>
<proteinExistence type="predicted"/>
<gene>
    <name evidence="8" type="ORF">FB461_2254</name>
</gene>
<keyword evidence="4 6" id="KW-0472">Membrane</keyword>
<dbReference type="InterPro" id="IPR036259">
    <property type="entry name" value="MFS_trans_sf"/>
</dbReference>
<dbReference type="GO" id="GO:0022857">
    <property type="term" value="F:transmembrane transporter activity"/>
    <property type="evidence" value="ECO:0007669"/>
    <property type="project" value="InterPro"/>
</dbReference>
<evidence type="ECO:0000256" key="6">
    <source>
        <dbReference type="SAM" id="Phobius"/>
    </source>
</evidence>
<name>A0A542ZAY8_RARFA</name>
<feature type="transmembrane region" description="Helical" evidence="6">
    <location>
        <begin position="307"/>
        <end position="324"/>
    </location>
</feature>
<dbReference type="EMBL" id="VFOS01000004">
    <property type="protein sequence ID" value="TQL57513.1"/>
    <property type="molecule type" value="Genomic_DNA"/>
</dbReference>
<feature type="region of interest" description="Disordered" evidence="5">
    <location>
        <begin position="1"/>
        <end position="24"/>
    </location>
</feature>
<dbReference type="PANTHER" id="PTHR23542">
    <property type="match status" value="1"/>
</dbReference>
<keyword evidence="3 6" id="KW-1133">Transmembrane helix</keyword>
<dbReference type="Pfam" id="PF07690">
    <property type="entry name" value="MFS_1"/>
    <property type="match status" value="1"/>
</dbReference>
<feature type="transmembrane region" description="Helical" evidence="6">
    <location>
        <begin position="196"/>
        <end position="214"/>
    </location>
</feature>
<keyword evidence="9" id="KW-1185">Reference proteome</keyword>
<dbReference type="PROSITE" id="PS50850">
    <property type="entry name" value="MFS"/>
    <property type="match status" value="1"/>
</dbReference>
<dbReference type="GO" id="GO:0005886">
    <property type="term" value="C:plasma membrane"/>
    <property type="evidence" value="ECO:0007669"/>
    <property type="project" value="UniProtKB-SubCell"/>
</dbReference>
<feature type="transmembrane region" description="Helical" evidence="6">
    <location>
        <begin position="75"/>
        <end position="95"/>
    </location>
</feature>
<keyword evidence="2 6" id="KW-0812">Transmembrane</keyword>
<dbReference type="InterPro" id="IPR011701">
    <property type="entry name" value="MFS"/>
</dbReference>
<comment type="subcellular location">
    <subcellularLocation>
        <location evidence="1">Cell membrane</location>
        <topology evidence="1">Multi-pass membrane protein</topology>
    </subcellularLocation>
</comment>
<feature type="transmembrane region" description="Helical" evidence="6">
    <location>
        <begin position="364"/>
        <end position="387"/>
    </location>
</feature>
<feature type="domain" description="Major facilitator superfamily (MFS) profile" evidence="7">
    <location>
        <begin position="241"/>
        <end position="436"/>
    </location>
</feature>
<evidence type="ECO:0000256" key="3">
    <source>
        <dbReference type="ARBA" id="ARBA00022989"/>
    </source>
</evidence>
<feature type="transmembrane region" description="Helical" evidence="6">
    <location>
        <begin position="235"/>
        <end position="256"/>
    </location>
</feature>
<protein>
    <submittedName>
        <fullName evidence="8">Putative MFS family arabinose efflux permease</fullName>
    </submittedName>
</protein>
<feature type="transmembrane region" description="Helical" evidence="6">
    <location>
        <begin position="172"/>
        <end position="190"/>
    </location>
</feature>
<dbReference type="PANTHER" id="PTHR23542:SF1">
    <property type="entry name" value="MAJOR FACILITATOR SUPERFAMILY (MFS) PROFILE DOMAIN-CONTAINING PROTEIN"/>
    <property type="match status" value="1"/>
</dbReference>
<accession>A0A542ZAY8</accession>
<feature type="transmembrane region" description="Helical" evidence="6">
    <location>
        <begin position="132"/>
        <end position="151"/>
    </location>
</feature>
<evidence type="ECO:0000313" key="9">
    <source>
        <dbReference type="Proteomes" id="UP000315389"/>
    </source>
</evidence>
<feature type="transmembrane region" description="Helical" evidence="6">
    <location>
        <begin position="393"/>
        <end position="418"/>
    </location>
</feature>
<feature type="transmembrane region" description="Helical" evidence="6">
    <location>
        <begin position="107"/>
        <end position="126"/>
    </location>
</feature>
<evidence type="ECO:0000256" key="4">
    <source>
        <dbReference type="ARBA" id="ARBA00023136"/>
    </source>
</evidence>
<evidence type="ECO:0000259" key="7">
    <source>
        <dbReference type="PROSITE" id="PS50850"/>
    </source>
</evidence>
<dbReference type="AlphaFoldDB" id="A0A542ZAY8"/>
<feature type="transmembrane region" description="Helical" evidence="6">
    <location>
        <begin position="41"/>
        <end position="63"/>
    </location>
</feature>
<dbReference type="Proteomes" id="UP000315389">
    <property type="component" value="Unassembled WGS sequence"/>
</dbReference>
<feature type="transmembrane region" description="Helical" evidence="6">
    <location>
        <begin position="330"/>
        <end position="352"/>
    </location>
</feature>
<organism evidence="8 9">
    <name type="scientific">Rarobacter faecitabidus</name>
    <dbReference type="NCBI Taxonomy" id="13243"/>
    <lineage>
        <taxon>Bacteria</taxon>
        <taxon>Bacillati</taxon>
        <taxon>Actinomycetota</taxon>
        <taxon>Actinomycetes</taxon>
        <taxon>Micrococcales</taxon>
        <taxon>Rarobacteraceae</taxon>
        <taxon>Rarobacter</taxon>
    </lineage>
</organism>